<keyword evidence="3" id="KW-1185">Reference proteome</keyword>
<comment type="caution">
    <text evidence="2">The sequence shown here is derived from an EMBL/GenBank/DDBJ whole genome shotgun (WGS) entry which is preliminary data.</text>
</comment>
<reference evidence="2" key="1">
    <citation type="submission" date="2021-01" db="EMBL/GenBank/DDBJ databases">
        <authorList>
            <consortium name="Genoscope - CEA"/>
            <person name="William W."/>
        </authorList>
    </citation>
    <scope>NUCLEOTIDE SEQUENCE</scope>
</reference>
<evidence type="ECO:0000256" key="1">
    <source>
        <dbReference type="SAM" id="Phobius"/>
    </source>
</evidence>
<name>A0A8S1SXI8_9CILI</name>
<accession>A0A8S1SXI8</accession>
<evidence type="ECO:0008006" key="4">
    <source>
        <dbReference type="Google" id="ProtNLM"/>
    </source>
</evidence>
<sequence length="588" mass="68785">MPKAYKCQLGEFYVDEGCQICQSIYGFYSVTYNATKCSIFDKNKFANISSNAIQLLEGYWRSDYYSDQTDFCFKNIKYCKGGWKVGHELCSIGHLGGLCEECDKQNIRGEGKYFKNQENTQCYNCSTSNVASFIFASLWAMISILITLKSIEKSNELFSSLRFRIRYRKILFKFYQDLEGIFIKMLLNYLWIFSVIFTFNIKFQISFSFVEQTSNTSQFMAFSLDCFLSDISEIELIYVRIIATILLILIQFTIILFGYQIYIVATKGRFQANIISNTLLYLYVSNYSGLIKQFCSIISRRIISNTHYIQGDVTLKFGSLDHYSYILQFAIPGLTFFGCLIPFSLFLIMHLKKDQFNQISLRRHICYLFNEYNEQTYFWKQIKFSKKTIIILVMTYFESNILLKASLLGLCLLVYQLLAVKHQPYIISNLNSLDLQTGQICSIAIFLATVKYVSEQETQEESSKILQLVIMFLCVRLCYPFILNIFRVYVKKYRVEFITLLQTISKYLKIDSQLVNYLSKILIQWRQKENRLKSNYQMLKKYLMAKSKAQIKYLKSNNSVACAQNPLSLNRDKQLQTATANFIITFQK</sequence>
<feature type="transmembrane region" description="Helical" evidence="1">
    <location>
        <begin position="181"/>
        <end position="201"/>
    </location>
</feature>
<dbReference type="EMBL" id="CAJJDO010000013">
    <property type="protein sequence ID" value="CAD8144096.1"/>
    <property type="molecule type" value="Genomic_DNA"/>
</dbReference>
<keyword evidence="1" id="KW-0812">Transmembrane</keyword>
<feature type="transmembrane region" description="Helical" evidence="1">
    <location>
        <begin position="465"/>
        <end position="486"/>
    </location>
</feature>
<proteinExistence type="predicted"/>
<dbReference type="PANTHER" id="PTHR11319:SF35">
    <property type="entry name" value="OUTER MEMBRANE PROTEIN PMPC-RELATED"/>
    <property type="match status" value="1"/>
</dbReference>
<gene>
    <name evidence="2" type="ORF">PPENT_87.1.T0130025</name>
</gene>
<protein>
    <recommendedName>
        <fullName evidence="4">Transmembrane protein</fullName>
    </recommendedName>
</protein>
<keyword evidence="1" id="KW-1133">Transmembrane helix</keyword>
<evidence type="ECO:0000313" key="3">
    <source>
        <dbReference type="Proteomes" id="UP000689195"/>
    </source>
</evidence>
<feature type="transmembrane region" description="Helical" evidence="1">
    <location>
        <begin position="130"/>
        <end position="148"/>
    </location>
</feature>
<feature type="transmembrane region" description="Helical" evidence="1">
    <location>
        <begin position="237"/>
        <end position="259"/>
    </location>
</feature>
<keyword evidence="1" id="KW-0472">Membrane</keyword>
<dbReference type="Proteomes" id="UP000689195">
    <property type="component" value="Unassembled WGS sequence"/>
</dbReference>
<feature type="transmembrane region" description="Helical" evidence="1">
    <location>
        <begin position="323"/>
        <end position="348"/>
    </location>
</feature>
<organism evidence="2 3">
    <name type="scientific">Paramecium pentaurelia</name>
    <dbReference type="NCBI Taxonomy" id="43138"/>
    <lineage>
        <taxon>Eukaryota</taxon>
        <taxon>Sar</taxon>
        <taxon>Alveolata</taxon>
        <taxon>Ciliophora</taxon>
        <taxon>Intramacronucleata</taxon>
        <taxon>Oligohymenophorea</taxon>
        <taxon>Peniculida</taxon>
        <taxon>Parameciidae</taxon>
        <taxon>Paramecium</taxon>
    </lineage>
</organism>
<dbReference type="OrthoDB" id="297383at2759"/>
<feature type="transmembrane region" description="Helical" evidence="1">
    <location>
        <begin position="389"/>
        <end position="415"/>
    </location>
</feature>
<dbReference type="AlphaFoldDB" id="A0A8S1SXI8"/>
<evidence type="ECO:0000313" key="2">
    <source>
        <dbReference type="EMBL" id="CAD8144096.1"/>
    </source>
</evidence>
<dbReference type="PANTHER" id="PTHR11319">
    <property type="entry name" value="G PROTEIN-COUPLED RECEPTOR-RELATED"/>
    <property type="match status" value="1"/>
</dbReference>